<dbReference type="Pfam" id="PF12730">
    <property type="entry name" value="ABC2_membrane_4"/>
    <property type="match status" value="1"/>
</dbReference>
<name>A0A134AED1_9FIRM</name>
<gene>
    <name evidence="2" type="ORF">HMPREF1863_01235</name>
</gene>
<dbReference type="PANTHER" id="PTHR37305">
    <property type="entry name" value="INTEGRAL MEMBRANE PROTEIN-RELATED"/>
    <property type="match status" value="1"/>
</dbReference>
<comment type="caution">
    <text evidence="2">The sequence shown here is derived from an EMBL/GenBank/DDBJ whole genome shotgun (WGS) entry which is preliminary data.</text>
</comment>
<dbReference type="RefSeq" id="WP_068368396.1">
    <property type="nucleotide sequence ID" value="NZ_KQ960180.1"/>
</dbReference>
<reference evidence="3" key="1">
    <citation type="submission" date="2016-01" db="EMBL/GenBank/DDBJ databases">
        <authorList>
            <person name="Mitreva M."/>
            <person name="Pepin K.H."/>
            <person name="Mihindukulasuriya K.A."/>
            <person name="Fulton R."/>
            <person name="Fronick C."/>
            <person name="O'Laughlin M."/>
            <person name="Miner T."/>
            <person name="Herter B."/>
            <person name="Rosa B.A."/>
            <person name="Cordes M."/>
            <person name="Tomlinson C."/>
            <person name="Wollam A."/>
            <person name="Palsikar V.B."/>
            <person name="Mardis E.R."/>
            <person name="Wilson R.K."/>
        </authorList>
    </citation>
    <scope>NUCLEOTIDE SEQUENCE [LARGE SCALE GENOMIC DNA]</scope>
    <source>
        <strain evidence="3">DNF00729</strain>
    </source>
</reference>
<feature type="transmembrane region" description="Helical" evidence="1">
    <location>
        <begin position="170"/>
        <end position="187"/>
    </location>
</feature>
<dbReference type="AlphaFoldDB" id="A0A134AED1"/>
<dbReference type="Proteomes" id="UP000070442">
    <property type="component" value="Unassembled WGS sequence"/>
</dbReference>
<evidence type="ECO:0000313" key="3">
    <source>
        <dbReference type="Proteomes" id="UP000070442"/>
    </source>
</evidence>
<dbReference type="STRING" id="755172.HMPREF1863_01235"/>
<feature type="transmembrane region" description="Helical" evidence="1">
    <location>
        <begin position="221"/>
        <end position="242"/>
    </location>
</feature>
<accession>A0A134AED1</accession>
<dbReference type="EMBL" id="LSDG01000038">
    <property type="protein sequence ID" value="KXB65900.1"/>
    <property type="molecule type" value="Genomic_DNA"/>
</dbReference>
<evidence type="ECO:0000313" key="2">
    <source>
        <dbReference type="EMBL" id="KXB65900.1"/>
    </source>
</evidence>
<dbReference type="OrthoDB" id="1930566at2"/>
<keyword evidence="1" id="KW-0472">Membrane</keyword>
<keyword evidence="3" id="KW-1185">Reference proteome</keyword>
<keyword evidence="1" id="KW-1133">Transmembrane helix</keyword>
<dbReference type="PANTHER" id="PTHR37305:SF1">
    <property type="entry name" value="MEMBRANE PROTEIN"/>
    <property type="match status" value="1"/>
</dbReference>
<feature type="transmembrane region" description="Helical" evidence="1">
    <location>
        <begin position="17"/>
        <end position="37"/>
    </location>
</feature>
<keyword evidence="1" id="KW-0812">Transmembrane</keyword>
<organism evidence="2 3">
    <name type="scientific">Aedoeadaptatus coxii</name>
    <dbReference type="NCBI Taxonomy" id="755172"/>
    <lineage>
        <taxon>Bacteria</taxon>
        <taxon>Bacillati</taxon>
        <taxon>Bacillota</taxon>
        <taxon>Tissierellia</taxon>
        <taxon>Tissierellales</taxon>
        <taxon>Peptoniphilaceae</taxon>
        <taxon>Aedoeadaptatus</taxon>
    </lineage>
</organism>
<feature type="transmembrane region" description="Helical" evidence="1">
    <location>
        <begin position="49"/>
        <end position="74"/>
    </location>
</feature>
<feature type="transmembrane region" description="Helical" evidence="1">
    <location>
        <begin position="142"/>
        <end position="163"/>
    </location>
</feature>
<evidence type="ECO:0000256" key="1">
    <source>
        <dbReference type="SAM" id="Phobius"/>
    </source>
</evidence>
<protein>
    <recommendedName>
        <fullName evidence="4">ABC-2 type transporter</fullName>
    </recommendedName>
</protein>
<proteinExistence type="predicted"/>
<sequence>MKNLIKKDLYQIKHNKIILISFLSIILMGVFGAESYILDLKSSKDAIGIFDAMVFDSTIIVILATLITSALLGIEFKNRTINNDIYFGNIRKDIFISKIISCLIIYNLLIITFPLAGCIRMIPKLGFSISMTGGIAHIIKIILYSILLNSAMFSVCIFISFLCRDIGKTLSLSATYILAFSLLMAYGKPEGLFDKVKILNFIPLIEIRYVLYENLSANNHIMIIISALTIFIFFTMLASHAFKKVDLK</sequence>
<evidence type="ECO:0008006" key="4">
    <source>
        <dbReference type="Google" id="ProtNLM"/>
    </source>
</evidence>
<feature type="transmembrane region" description="Helical" evidence="1">
    <location>
        <begin position="95"/>
        <end position="122"/>
    </location>
</feature>
<dbReference type="PATRIC" id="fig|755172.3.peg.1200"/>